<dbReference type="GO" id="GO:0031012">
    <property type="term" value="C:extracellular matrix"/>
    <property type="evidence" value="ECO:0007669"/>
    <property type="project" value="TreeGrafter"/>
</dbReference>
<dbReference type="PROSITE" id="PS00233">
    <property type="entry name" value="CHIT_BIND_RR_1"/>
    <property type="match status" value="1"/>
</dbReference>
<organism evidence="4 5">
    <name type="scientific">Hermetia illucens</name>
    <name type="common">Black soldier fly</name>
    <dbReference type="NCBI Taxonomy" id="343691"/>
    <lineage>
        <taxon>Eukaryota</taxon>
        <taxon>Metazoa</taxon>
        <taxon>Ecdysozoa</taxon>
        <taxon>Arthropoda</taxon>
        <taxon>Hexapoda</taxon>
        <taxon>Insecta</taxon>
        <taxon>Pterygota</taxon>
        <taxon>Neoptera</taxon>
        <taxon>Endopterygota</taxon>
        <taxon>Diptera</taxon>
        <taxon>Brachycera</taxon>
        <taxon>Stratiomyomorpha</taxon>
        <taxon>Stratiomyidae</taxon>
        <taxon>Hermetiinae</taxon>
        <taxon>Hermetia</taxon>
    </lineage>
</organism>
<feature type="signal peptide" evidence="3">
    <location>
        <begin position="1"/>
        <end position="17"/>
    </location>
</feature>
<feature type="chain" id="PRO_5031494313" evidence="3">
    <location>
        <begin position="18"/>
        <end position="187"/>
    </location>
</feature>
<gene>
    <name evidence="4" type="ORF">HERILL_LOCUS9262</name>
</gene>
<dbReference type="PRINTS" id="PR00947">
    <property type="entry name" value="CUTICLE"/>
</dbReference>
<dbReference type="PANTHER" id="PTHR12236">
    <property type="entry name" value="STRUCTURAL CONTITUENT OF CUTICLE"/>
    <property type="match status" value="1"/>
</dbReference>
<keyword evidence="3" id="KW-0732">Signal</keyword>
<keyword evidence="1 2" id="KW-0193">Cuticle</keyword>
<dbReference type="Pfam" id="PF00379">
    <property type="entry name" value="Chitin_bind_4"/>
    <property type="match status" value="1"/>
</dbReference>
<keyword evidence="5" id="KW-1185">Reference proteome</keyword>
<dbReference type="EMBL" id="LR899011">
    <property type="protein sequence ID" value="CAD7086490.1"/>
    <property type="molecule type" value="Genomic_DNA"/>
</dbReference>
<dbReference type="InterPro" id="IPR031311">
    <property type="entry name" value="CHIT_BIND_RR_consensus"/>
</dbReference>
<dbReference type="InterPro" id="IPR051217">
    <property type="entry name" value="Insect_Cuticle_Struc_Prot"/>
</dbReference>
<name>A0A7R8YY54_HERIL</name>
<dbReference type="GO" id="GO:0005615">
    <property type="term" value="C:extracellular space"/>
    <property type="evidence" value="ECO:0007669"/>
    <property type="project" value="TreeGrafter"/>
</dbReference>
<dbReference type="PROSITE" id="PS51155">
    <property type="entry name" value="CHIT_BIND_RR_2"/>
    <property type="match status" value="1"/>
</dbReference>
<evidence type="ECO:0000256" key="2">
    <source>
        <dbReference type="PROSITE-ProRule" id="PRU00497"/>
    </source>
</evidence>
<accession>A0A7R8YY54</accession>
<evidence type="ECO:0000256" key="3">
    <source>
        <dbReference type="SAM" id="SignalP"/>
    </source>
</evidence>
<reference evidence="4 5" key="1">
    <citation type="submission" date="2020-11" db="EMBL/GenBank/DDBJ databases">
        <authorList>
            <person name="Wallbank WR R."/>
            <person name="Pardo Diaz C."/>
            <person name="Kozak K."/>
            <person name="Martin S."/>
            <person name="Jiggins C."/>
            <person name="Moest M."/>
            <person name="Warren A I."/>
            <person name="Generalovic N T."/>
            <person name="Byers J.R.P. K."/>
            <person name="Montejo-Kovacevich G."/>
            <person name="Yen C E."/>
        </authorList>
    </citation>
    <scope>NUCLEOTIDE SEQUENCE [LARGE SCALE GENOMIC DNA]</scope>
</reference>
<protein>
    <submittedName>
        <fullName evidence="4">Uncharacterized protein</fullName>
    </submittedName>
</protein>
<dbReference type="GO" id="GO:0042302">
    <property type="term" value="F:structural constituent of cuticle"/>
    <property type="evidence" value="ECO:0007669"/>
    <property type="project" value="UniProtKB-UniRule"/>
</dbReference>
<dbReference type="AlphaFoldDB" id="A0A7R8YY54"/>
<evidence type="ECO:0000313" key="5">
    <source>
        <dbReference type="Proteomes" id="UP000594454"/>
    </source>
</evidence>
<dbReference type="InterPro" id="IPR000618">
    <property type="entry name" value="Insect_cuticle"/>
</dbReference>
<evidence type="ECO:0000256" key="1">
    <source>
        <dbReference type="ARBA" id="ARBA00022460"/>
    </source>
</evidence>
<sequence length="187" mass="21477">MLAKILFIFGLVVSSNTRSIHRYELGDRYYYLKALKQQEAARRLSDYYQPVDDYNFGYSVHDQYTGDIKSQKEARKGGVVQGSYELLDADGYKRIVDYTADDINGFNAFVRRVPFGSTGGRFIEPFATPAPSFATAAPFRPALRTPQSNHRFGPRVTQLYPYVTNNLNNYVSDYFNGYSEGDFHQYY</sequence>
<dbReference type="PANTHER" id="PTHR12236:SF46">
    <property type="entry name" value="CUTICULAR PROTEIN 30B-RELATED"/>
    <property type="match status" value="1"/>
</dbReference>
<dbReference type="OrthoDB" id="6630425at2759"/>
<dbReference type="InParanoid" id="A0A7R8YY54"/>
<proteinExistence type="predicted"/>
<evidence type="ECO:0000313" key="4">
    <source>
        <dbReference type="EMBL" id="CAD7086490.1"/>
    </source>
</evidence>
<dbReference type="Proteomes" id="UP000594454">
    <property type="component" value="Chromosome 3"/>
</dbReference>